<feature type="compositionally biased region" description="Low complexity" evidence="1">
    <location>
        <begin position="84"/>
        <end position="103"/>
    </location>
</feature>
<evidence type="ECO:0000313" key="4">
    <source>
        <dbReference type="Proteomes" id="UP000298050"/>
    </source>
</evidence>
<protein>
    <submittedName>
        <fullName evidence="3">Energy transducer TonB</fullName>
    </submittedName>
</protein>
<dbReference type="Proteomes" id="UP000298050">
    <property type="component" value="Unassembled WGS sequence"/>
</dbReference>
<dbReference type="Gene3D" id="3.30.1150.10">
    <property type="match status" value="1"/>
</dbReference>
<dbReference type="SUPFAM" id="SSF74653">
    <property type="entry name" value="TolA/TonB C-terminal domain"/>
    <property type="match status" value="1"/>
</dbReference>
<name>A0A4Z0LZX0_9GAMM</name>
<dbReference type="InterPro" id="IPR037682">
    <property type="entry name" value="TonB_C"/>
</dbReference>
<feature type="compositionally biased region" description="Basic and acidic residues" evidence="1">
    <location>
        <begin position="125"/>
        <end position="135"/>
    </location>
</feature>
<feature type="region of interest" description="Disordered" evidence="1">
    <location>
        <begin position="54"/>
        <end position="146"/>
    </location>
</feature>
<evidence type="ECO:0000313" key="3">
    <source>
        <dbReference type="EMBL" id="TGD72717.1"/>
    </source>
</evidence>
<gene>
    <name evidence="3" type="ORF">E4634_14460</name>
</gene>
<sequence length="280" mass="30997">MYYLHHIDGERRRMRYALSVALGLHLVLVSVVSFNNFGSSSEARQIEVTLATSRAERAPDDARQLAQQNQVGSGDMAREDAVTSPQSSLPPSSPAQQQAAPRAETVQQASGELLSTVAAAPRAVTPREQREHMADSRGLNPEARDREQANAALLAAPDERQREMSTQPRVRRLTSVSAKQAADAAYLLDWRQRLEAVGNRYYPEASIRYGLYGDLRLMVVIRSDGSLEDVEILKSSGYAVLDEAAIKIVRMAAPYSEFPPELAATTDKLEIVRTWQFSEQ</sequence>
<proteinExistence type="predicted"/>
<dbReference type="GO" id="GO:0055085">
    <property type="term" value="P:transmembrane transport"/>
    <property type="evidence" value="ECO:0007669"/>
    <property type="project" value="InterPro"/>
</dbReference>
<evidence type="ECO:0000259" key="2">
    <source>
        <dbReference type="PROSITE" id="PS52015"/>
    </source>
</evidence>
<dbReference type="EMBL" id="SRLE01000009">
    <property type="protein sequence ID" value="TGD72717.1"/>
    <property type="molecule type" value="Genomic_DNA"/>
</dbReference>
<feature type="domain" description="TonB C-terminal" evidence="2">
    <location>
        <begin position="187"/>
        <end position="280"/>
    </location>
</feature>
<accession>A0A4Z0LZX0</accession>
<evidence type="ECO:0000256" key="1">
    <source>
        <dbReference type="SAM" id="MobiDB-lite"/>
    </source>
</evidence>
<dbReference type="InterPro" id="IPR051045">
    <property type="entry name" value="TonB-dependent_transducer"/>
</dbReference>
<dbReference type="GO" id="GO:0098797">
    <property type="term" value="C:plasma membrane protein complex"/>
    <property type="evidence" value="ECO:0007669"/>
    <property type="project" value="TreeGrafter"/>
</dbReference>
<dbReference type="Pfam" id="PF03544">
    <property type="entry name" value="TonB_C"/>
    <property type="match status" value="1"/>
</dbReference>
<dbReference type="OrthoDB" id="9803361at2"/>
<dbReference type="GO" id="GO:0031992">
    <property type="term" value="F:energy transducer activity"/>
    <property type="evidence" value="ECO:0007669"/>
    <property type="project" value="TreeGrafter"/>
</dbReference>
<dbReference type="RefSeq" id="WP_135445101.1">
    <property type="nucleotide sequence ID" value="NZ_SRLE01000009.1"/>
</dbReference>
<dbReference type="AlphaFoldDB" id="A0A4Z0LZX0"/>
<dbReference type="PANTHER" id="PTHR33446:SF11">
    <property type="entry name" value="TONB3"/>
    <property type="match status" value="1"/>
</dbReference>
<dbReference type="PROSITE" id="PS52015">
    <property type="entry name" value="TONB_CTD"/>
    <property type="match status" value="1"/>
</dbReference>
<keyword evidence="4" id="KW-1185">Reference proteome</keyword>
<feature type="compositionally biased region" description="Basic and acidic residues" evidence="1">
    <location>
        <begin position="54"/>
        <end position="63"/>
    </location>
</feature>
<organism evidence="3 4">
    <name type="scientific">Mangrovimicrobium sediminis</name>
    <dbReference type="NCBI Taxonomy" id="2562682"/>
    <lineage>
        <taxon>Bacteria</taxon>
        <taxon>Pseudomonadati</taxon>
        <taxon>Pseudomonadota</taxon>
        <taxon>Gammaproteobacteria</taxon>
        <taxon>Cellvibrionales</taxon>
        <taxon>Halieaceae</taxon>
        <taxon>Mangrovimicrobium</taxon>
    </lineage>
</organism>
<dbReference type="PANTHER" id="PTHR33446">
    <property type="entry name" value="PROTEIN TONB-RELATED"/>
    <property type="match status" value="1"/>
</dbReference>
<comment type="caution">
    <text evidence="3">The sequence shown here is derived from an EMBL/GenBank/DDBJ whole genome shotgun (WGS) entry which is preliminary data.</text>
</comment>
<reference evidence="3 4" key="1">
    <citation type="submission" date="2019-04" db="EMBL/GenBank/DDBJ databases">
        <title>Taxonomy of novel Haliea sp. from mangrove soil of West Coast of India.</title>
        <authorList>
            <person name="Verma A."/>
            <person name="Kumar P."/>
            <person name="Krishnamurthi S."/>
        </authorList>
    </citation>
    <scope>NUCLEOTIDE SEQUENCE [LARGE SCALE GENOMIC DNA]</scope>
    <source>
        <strain evidence="3 4">SAOS-164</strain>
    </source>
</reference>